<dbReference type="PANTHER" id="PTHR36030">
    <property type="entry name" value="CALMODULIN-BINDING DOMAIN-CONTAINING PROTEIN"/>
    <property type="match status" value="1"/>
</dbReference>
<feature type="region of interest" description="Disordered" evidence="1">
    <location>
        <begin position="25"/>
        <end position="54"/>
    </location>
</feature>
<feature type="compositionally biased region" description="Polar residues" evidence="1">
    <location>
        <begin position="31"/>
        <end position="46"/>
    </location>
</feature>
<dbReference type="GO" id="GO:0032259">
    <property type="term" value="P:methylation"/>
    <property type="evidence" value="ECO:0007669"/>
    <property type="project" value="UniProtKB-KW"/>
</dbReference>
<dbReference type="GO" id="GO:0008168">
    <property type="term" value="F:methyltransferase activity"/>
    <property type="evidence" value="ECO:0007669"/>
    <property type="project" value="UniProtKB-KW"/>
</dbReference>
<protein>
    <submittedName>
        <fullName evidence="2">Ribosomal RNA large subunit methyltransferaseK/L</fullName>
    </submittedName>
</protein>
<dbReference type="OrthoDB" id="906193at2759"/>
<keyword evidence="2" id="KW-0808">Transferase</keyword>
<gene>
    <name evidence="2" type="ORF">STAS_23859</name>
</gene>
<sequence>MEPNRSKPSRGLFISKSKLVKSVYRAAKPSSHPSDQIWPNQPTKPKSNPAPSPPVGFFIMNQDHAPQVALVAVTAERIKHDSYGWMESFYSACPEDEAVDAKAAKYISRLHDSFKLELVGSDRK</sequence>
<evidence type="ECO:0000313" key="3">
    <source>
        <dbReference type="Proteomes" id="UP000325081"/>
    </source>
</evidence>
<name>A0A5A7QN75_STRAF</name>
<dbReference type="AlphaFoldDB" id="A0A5A7QN75"/>
<dbReference type="Proteomes" id="UP000325081">
    <property type="component" value="Unassembled WGS sequence"/>
</dbReference>
<proteinExistence type="predicted"/>
<keyword evidence="2" id="KW-0489">Methyltransferase</keyword>
<comment type="caution">
    <text evidence="2">The sequence shown here is derived from an EMBL/GenBank/DDBJ whole genome shotgun (WGS) entry which is preliminary data.</text>
</comment>
<reference evidence="3" key="1">
    <citation type="journal article" date="2019" name="Curr. Biol.">
        <title>Genome Sequence of Striga asiatica Provides Insight into the Evolution of Plant Parasitism.</title>
        <authorList>
            <person name="Yoshida S."/>
            <person name="Kim S."/>
            <person name="Wafula E.K."/>
            <person name="Tanskanen J."/>
            <person name="Kim Y.M."/>
            <person name="Honaas L."/>
            <person name="Yang Z."/>
            <person name="Spallek T."/>
            <person name="Conn C.E."/>
            <person name="Ichihashi Y."/>
            <person name="Cheong K."/>
            <person name="Cui S."/>
            <person name="Der J.P."/>
            <person name="Gundlach H."/>
            <person name="Jiao Y."/>
            <person name="Hori C."/>
            <person name="Ishida J.K."/>
            <person name="Kasahara H."/>
            <person name="Kiba T."/>
            <person name="Kim M.S."/>
            <person name="Koo N."/>
            <person name="Laohavisit A."/>
            <person name="Lee Y.H."/>
            <person name="Lumba S."/>
            <person name="McCourt P."/>
            <person name="Mortimer J.C."/>
            <person name="Mutuku J.M."/>
            <person name="Nomura T."/>
            <person name="Sasaki-Sekimoto Y."/>
            <person name="Seto Y."/>
            <person name="Wang Y."/>
            <person name="Wakatake T."/>
            <person name="Sakakibara H."/>
            <person name="Demura T."/>
            <person name="Yamaguchi S."/>
            <person name="Yoneyama K."/>
            <person name="Manabe R.I."/>
            <person name="Nelson D.C."/>
            <person name="Schulman A.H."/>
            <person name="Timko M.P."/>
            <person name="dePamphilis C.W."/>
            <person name="Choi D."/>
            <person name="Shirasu K."/>
        </authorList>
    </citation>
    <scope>NUCLEOTIDE SEQUENCE [LARGE SCALE GENOMIC DNA]</scope>
    <source>
        <strain evidence="3">cv. UVA1</strain>
    </source>
</reference>
<evidence type="ECO:0000313" key="2">
    <source>
        <dbReference type="EMBL" id="GER46805.1"/>
    </source>
</evidence>
<evidence type="ECO:0000256" key="1">
    <source>
        <dbReference type="SAM" id="MobiDB-lite"/>
    </source>
</evidence>
<organism evidence="2 3">
    <name type="scientific">Striga asiatica</name>
    <name type="common">Asiatic witchweed</name>
    <name type="synonym">Buchnera asiatica</name>
    <dbReference type="NCBI Taxonomy" id="4170"/>
    <lineage>
        <taxon>Eukaryota</taxon>
        <taxon>Viridiplantae</taxon>
        <taxon>Streptophyta</taxon>
        <taxon>Embryophyta</taxon>
        <taxon>Tracheophyta</taxon>
        <taxon>Spermatophyta</taxon>
        <taxon>Magnoliopsida</taxon>
        <taxon>eudicotyledons</taxon>
        <taxon>Gunneridae</taxon>
        <taxon>Pentapetalae</taxon>
        <taxon>asterids</taxon>
        <taxon>lamiids</taxon>
        <taxon>Lamiales</taxon>
        <taxon>Orobanchaceae</taxon>
        <taxon>Buchnereae</taxon>
        <taxon>Striga</taxon>
    </lineage>
</organism>
<dbReference type="EMBL" id="BKCP01007626">
    <property type="protein sequence ID" value="GER46805.1"/>
    <property type="molecule type" value="Genomic_DNA"/>
</dbReference>
<dbReference type="PANTHER" id="PTHR36030:SF1">
    <property type="entry name" value="CALMODULIN-BINDING DOMAIN-CONTAINING PROTEIN"/>
    <property type="match status" value="1"/>
</dbReference>
<keyword evidence="3" id="KW-1185">Reference proteome</keyword>
<accession>A0A5A7QN75</accession>